<dbReference type="OrthoDB" id="10546481at2759"/>
<protein>
    <submittedName>
        <fullName evidence="1">Uncharacterized protein</fullName>
    </submittedName>
</protein>
<evidence type="ECO:0000313" key="1">
    <source>
        <dbReference type="EMBL" id="EYB84660.1"/>
    </source>
</evidence>
<evidence type="ECO:0000313" key="2">
    <source>
        <dbReference type="Proteomes" id="UP000024635"/>
    </source>
</evidence>
<reference evidence="2" key="1">
    <citation type="journal article" date="2015" name="Nat. Genet.">
        <title>The genome and transcriptome of the zoonotic hookworm Ancylostoma ceylanicum identify infection-specific gene families.</title>
        <authorList>
            <person name="Schwarz E.M."/>
            <person name="Hu Y."/>
            <person name="Antoshechkin I."/>
            <person name="Miller M.M."/>
            <person name="Sternberg P.W."/>
            <person name="Aroian R.V."/>
        </authorList>
    </citation>
    <scope>NUCLEOTIDE SEQUENCE</scope>
    <source>
        <strain evidence="2">HY135</strain>
    </source>
</reference>
<organism evidence="1 2">
    <name type="scientific">Ancylostoma ceylanicum</name>
    <dbReference type="NCBI Taxonomy" id="53326"/>
    <lineage>
        <taxon>Eukaryota</taxon>
        <taxon>Metazoa</taxon>
        <taxon>Ecdysozoa</taxon>
        <taxon>Nematoda</taxon>
        <taxon>Chromadorea</taxon>
        <taxon>Rhabditida</taxon>
        <taxon>Rhabditina</taxon>
        <taxon>Rhabditomorpha</taxon>
        <taxon>Strongyloidea</taxon>
        <taxon>Ancylostomatidae</taxon>
        <taxon>Ancylostomatinae</taxon>
        <taxon>Ancylostoma</taxon>
    </lineage>
</organism>
<name>A0A016S1Y4_9BILA</name>
<gene>
    <name evidence="1" type="primary">Acey_s0312.g2170</name>
    <name evidence="1" type="ORF">Y032_0312g2170</name>
</gene>
<dbReference type="Proteomes" id="UP000024635">
    <property type="component" value="Unassembled WGS sequence"/>
</dbReference>
<dbReference type="AlphaFoldDB" id="A0A016S1Y4"/>
<keyword evidence="2" id="KW-1185">Reference proteome</keyword>
<accession>A0A016S1Y4</accession>
<proteinExistence type="predicted"/>
<sequence length="100" mass="11403">MKACSKICSKIPEWKIQTTTQTTETSYEVPICFTWAVLDLYIIFPLSNHALPDMYELDYDEEPIVDQPVRISSTVSFGTKDFLSFISNGGSVKYSSDKYK</sequence>
<dbReference type="EMBL" id="JARK01001648">
    <property type="protein sequence ID" value="EYB84660.1"/>
    <property type="molecule type" value="Genomic_DNA"/>
</dbReference>
<comment type="caution">
    <text evidence="1">The sequence shown here is derived from an EMBL/GenBank/DDBJ whole genome shotgun (WGS) entry which is preliminary data.</text>
</comment>